<evidence type="ECO:0000259" key="1">
    <source>
        <dbReference type="PROSITE" id="PS51186"/>
    </source>
</evidence>
<dbReference type="SUPFAM" id="SSF55729">
    <property type="entry name" value="Acyl-CoA N-acyltransferases (Nat)"/>
    <property type="match status" value="1"/>
</dbReference>
<evidence type="ECO:0000313" key="3">
    <source>
        <dbReference type="Proteomes" id="UP001283341"/>
    </source>
</evidence>
<dbReference type="GO" id="GO:0016747">
    <property type="term" value="F:acyltransferase activity, transferring groups other than amino-acyl groups"/>
    <property type="evidence" value="ECO:0007669"/>
    <property type="project" value="InterPro"/>
</dbReference>
<dbReference type="InterPro" id="IPR052523">
    <property type="entry name" value="Trichothecene_AcTrans"/>
</dbReference>
<reference evidence="2" key="1">
    <citation type="journal article" date="2023" name="Mol. Phylogenet. Evol.">
        <title>Genome-scale phylogeny and comparative genomics of the fungal order Sordariales.</title>
        <authorList>
            <person name="Hensen N."/>
            <person name="Bonometti L."/>
            <person name="Westerberg I."/>
            <person name="Brannstrom I.O."/>
            <person name="Guillou S."/>
            <person name="Cros-Aarteil S."/>
            <person name="Calhoun S."/>
            <person name="Haridas S."/>
            <person name="Kuo A."/>
            <person name="Mondo S."/>
            <person name="Pangilinan J."/>
            <person name="Riley R."/>
            <person name="LaButti K."/>
            <person name="Andreopoulos B."/>
            <person name="Lipzen A."/>
            <person name="Chen C."/>
            <person name="Yan M."/>
            <person name="Daum C."/>
            <person name="Ng V."/>
            <person name="Clum A."/>
            <person name="Steindorff A."/>
            <person name="Ohm R.A."/>
            <person name="Martin F."/>
            <person name="Silar P."/>
            <person name="Natvig D.O."/>
            <person name="Lalanne C."/>
            <person name="Gautier V."/>
            <person name="Ament-Velasquez S.L."/>
            <person name="Kruys A."/>
            <person name="Hutchinson M.I."/>
            <person name="Powell A.J."/>
            <person name="Barry K."/>
            <person name="Miller A.N."/>
            <person name="Grigoriev I.V."/>
            <person name="Debuchy R."/>
            <person name="Gladieux P."/>
            <person name="Hiltunen Thoren M."/>
            <person name="Johannesson H."/>
        </authorList>
    </citation>
    <scope>NUCLEOTIDE SEQUENCE</scope>
    <source>
        <strain evidence="2">CBS 118394</strain>
    </source>
</reference>
<proteinExistence type="predicted"/>
<reference evidence="2" key="2">
    <citation type="submission" date="2023-06" db="EMBL/GenBank/DDBJ databases">
        <authorList>
            <consortium name="Lawrence Berkeley National Laboratory"/>
            <person name="Haridas S."/>
            <person name="Hensen N."/>
            <person name="Bonometti L."/>
            <person name="Westerberg I."/>
            <person name="Brannstrom I.O."/>
            <person name="Guillou S."/>
            <person name="Cros-Aarteil S."/>
            <person name="Calhoun S."/>
            <person name="Kuo A."/>
            <person name="Mondo S."/>
            <person name="Pangilinan J."/>
            <person name="Riley R."/>
            <person name="Labutti K."/>
            <person name="Andreopoulos B."/>
            <person name="Lipzen A."/>
            <person name="Chen C."/>
            <person name="Yanf M."/>
            <person name="Daum C."/>
            <person name="Ng V."/>
            <person name="Clum A."/>
            <person name="Steindorff A."/>
            <person name="Ohm R."/>
            <person name="Martin F."/>
            <person name="Silar P."/>
            <person name="Natvig D."/>
            <person name="Lalanne C."/>
            <person name="Gautier V."/>
            <person name="Ament-Velasquez S.L."/>
            <person name="Kruys A."/>
            <person name="Hutchinson M.I."/>
            <person name="Powell A.J."/>
            <person name="Barry K."/>
            <person name="Miller A.N."/>
            <person name="Grigoriev I.V."/>
            <person name="Debuchy R."/>
            <person name="Gladieux P."/>
            <person name="Thoren M.H."/>
            <person name="Johannesson H."/>
        </authorList>
    </citation>
    <scope>NUCLEOTIDE SEQUENCE</scope>
    <source>
        <strain evidence="2">CBS 118394</strain>
    </source>
</reference>
<protein>
    <recommendedName>
        <fullName evidence="1">N-acetyltransferase domain-containing protein</fullName>
    </recommendedName>
</protein>
<dbReference type="Gene3D" id="3.40.630.30">
    <property type="match status" value="1"/>
</dbReference>
<dbReference type="InterPro" id="IPR000182">
    <property type="entry name" value="GNAT_dom"/>
</dbReference>
<dbReference type="InterPro" id="IPR016181">
    <property type="entry name" value="Acyl_CoA_acyltransferase"/>
</dbReference>
<dbReference type="Pfam" id="PF13508">
    <property type="entry name" value="Acetyltransf_7"/>
    <property type="match status" value="1"/>
</dbReference>
<dbReference type="AlphaFoldDB" id="A0AAE0IIR3"/>
<gene>
    <name evidence="2" type="ORF">B0H66DRAFT_144468</name>
</gene>
<dbReference type="PANTHER" id="PTHR42791">
    <property type="entry name" value="GNAT FAMILY ACETYLTRANSFERASE"/>
    <property type="match status" value="1"/>
</dbReference>
<dbReference type="PANTHER" id="PTHR42791:SF2">
    <property type="entry name" value="N-ACETYLTRANSFERASE DOMAIN-CONTAINING PROTEIN"/>
    <property type="match status" value="1"/>
</dbReference>
<comment type="caution">
    <text evidence="2">The sequence shown here is derived from an EMBL/GenBank/DDBJ whole genome shotgun (WGS) entry which is preliminary data.</text>
</comment>
<dbReference type="PROSITE" id="PS51186">
    <property type="entry name" value="GNAT"/>
    <property type="match status" value="1"/>
</dbReference>
<accession>A0AAE0IIR3</accession>
<dbReference type="EMBL" id="JAUEDM010000002">
    <property type="protein sequence ID" value="KAK3325963.1"/>
    <property type="molecule type" value="Genomic_DNA"/>
</dbReference>
<feature type="domain" description="N-acetyltransferase" evidence="1">
    <location>
        <begin position="68"/>
        <end position="215"/>
    </location>
</feature>
<keyword evidence="3" id="KW-1185">Reference proteome</keyword>
<sequence>MAITLREASEEDLPAVGRISAGVLPLSSSILFPAVPGGATAEQRLADEAQWRAERTGQKMRQGNPMFVAIDSDDPSENVLGFALWEKPKPGGEGASAEYYNPPKLAHPPSLDVKAFEGMVETIVAKEKETMGKAGLVIEDLWSLQALAVDPGSRRRGIGKLLLQWGMEAVAAEGKVCYLSATPEGKLLYQSQGWQLLHEFDWAFERCSIMVYNYNDTAQR</sequence>
<dbReference type="Proteomes" id="UP001283341">
    <property type="component" value="Unassembled WGS sequence"/>
</dbReference>
<name>A0AAE0IIR3_9PEZI</name>
<dbReference type="CDD" id="cd04301">
    <property type="entry name" value="NAT_SF"/>
    <property type="match status" value="1"/>
</dbReference>
<evidence type="ECO:0000313" key="2">
    <source>
        <dbReference type="EMBL" id="KAK3325963.1"/>
    </source>
</evidence>
<organism evidence="2 3">
    <name type="scientific">Apodospora peruviana</name>
    <dbReference type="NCBI Taxonomy" id="516989"/>
    <lineage>
        <taxon>Eukaryota</taxon>
        <taxon>Fungi</taxon>
        <taxon>Dikarya</taxon>
        <taxon>Ascomycota</taxon>
        <taxon>Pezizomycotina</taxon>
        <taxon>Sordariomycetes</taxon>
        <taxon>Sordariomycetidae</taxon>
        <taxon>Sordariales</taxon>
        <taxon>Lasiosphaeriaceae</taxon>
        <taxon>Apodospora</taxon>
    </lineage>
</organism>